<dbReference type="InterPro" id="IPR015424">
    <property type="entry name" value="PyrdxlP-dep_Trfase"/>
</dbReference>
<dbReference type="SUPFAM" id="SSF53383">
    <property type="entry name" value="PLP-dependent transferases"/>
    <property type="match status" value="1"/>
</dbReference>
<sequence length="394" mass="42360">MNKQRSDADFRTRAIHVGNEIDPATGAVVPPIHLASTFRQPAAGEWGEFDYSRSGNPTRRNLETTLASLEGGSDALAFSSGMAAIHCVTMLLRSGDHVVAGCDLYGGAYRLLHKICDRSGIDVTLVDMTDPVAVESAITAKTRLIWAETIGNPRLTIPDLDALVAIARGRECLFGVDNTFGTPALVRPLEKGVDIVMHSATKYLGGHSDCLGGTLAVADRSLYDQLYFIQNSTGAVLDPLSCFLVSRGLKTLDLRVREQSATALRLAQWLELHPRIRSVLYPGLASHPQHALASQTFEGGFGAMMTFELDAGIRETAKVCESTTLFHLAVSLGAVESLIEQPATMSHASYDAADRERFGITDGLIRLSVGLESFEDLRRDLEAAIGSSGVATES</sequence>
<dbReference type="Pfam" id="PF01053">
    <property type="entry name" value="Cys_Met_Meta_PP"/>
    <property type="match status" value="1"/>
</dbReference>
<evidence type="ECO:0000313" key="7">
    <source>
        <dbReference type="Proteomes" id="UP000319143"/>
    </source>
</evidence>
<dbReference type="PANTHER" id="PTHR11808">
    <property type="entry name" value="TRANS-SULFURATION ENZYME FAMILY MEMBER"/>
    <property type="match status" value="1"/>
</dbReference>
<dbReference type="PIRSF" id="PIRSF001434">
    <property type="entry name" value="CGS"/>
    <property type="match status" value="1"/>
</dbReference>
<evidence type="ECO:0000256" key="2">
    <source>
        <dbReference type="ARBA" id="ARBA00009077"/>
    </source>
</evidence>
<dbReference type="PANTHER" id="PTHR11808:SF15">
    <property type="entry name" value="CYSTATHIONINE GAMMA-LYASE"/>
    <property type="match status" value="1"/>
</dbReference>
<evidence type="ECO:0000256" key="4">
    <source>
        <dbReference type="PIRSR" id="PIRSR001434-2"/>
    </source>
</evidence>
<comment type="similarity">
    <text evidence="2 5">Belongs to the trans-sulfuration enzymes family.</text>
</comment>
<dbReference type="GO" id="GO:0019343">
    <property type="term" value="P:cysteine biosynthetic process via cystathionine"/>
    <property type="evidence" value="ECO:0007669"/>
    <property type="project" value="TreeGrafter"/>
</dbReference>
<dbReference type="RefSeq" id="WP_146524566.1">
    <property type="nucleotide sequence ID" value="NZ_SJPV01000001.1"/>
</dbReference>
<reference evidence="6 7" key="1">
    <citation type="submission" date="2019-02" db="EMBL/GenBank/DDBJ databases">
        <title>Deep-cultivation of Planctomycetes and their phenomic and genomic characterization uncovers novel biology.</title>
        <authorList>
            <person name="Wiegand S."/>
            <person name="Jogler M."/>
            <person name="Boedeker C."/>
            <person name="Pinto D."/>
            <person name="Vollmers J."/>
            <person name="Rivas-Marin E."/>
            <person name="Kohn T."/>
            <person name="Peeters S.H."/>
            <person name="Heuer A."/>
            <person name="Rast P."/>
            <person name="Oberbeckmann S."/>
            <person name="Bunk B."/>
            <person name="Jeske O."/>
            <person name="Meyerdierks A."/>
            <person name="Storesund J.E."/>
            <person name="Kallscheuer N."/>
            <person name="Luecker S."/>
            <person name="Lage O.M."/>
            <person name="Pohl T."/>
            <person name="Merkel B.J."/>
            <person name="Hornburger P."/>
            <person name="Mueller R.-W."/>
            <person name="Bruemmer F."/>
            <person name="Labrenz M."/>
            <person name="Spormann A.M."/>
            <person name="Op Den Camp H."/>
            <person name="Overmann J."/>
            <person name="Amann R."/>
            <person name="Jetten M.S.M."/>
            <person name="Mascher T."/>
            <person name="Medema M.H."/>
            <person name="Devos D.P."/>
            <person name="Kaster A.-K."/>
            <person name="Ovreas L."/>
            <person name="Rohde M."/>
            <person name="Galperin M.Y."/>
            <person name="Jogler C."/>
        </authorList>
    </citation>
    <scope>NUCLEOTIDE SEQUENCE [LARGE SCALE GENOMIC DNA]</scope>
    <source>
        <strain evidence="6 7">Poly41</strain>
    </source>
</reference>
<dbReference type="CDD" id="cd00614">
    <property type="entry name" value="CGS_like"/>
    <property type="match status" value="1"/>
</dbReference>
<dbReference type="OrthoDB" id="9780685at2"/>
<comment type="cofactor">
    <cofactor evidence="1 5">
        <name>pyridoxal 5'-phosphate</name>
        <dbReference type="ChEBI" id="CHEBI:597326"/>
    </cofactor>
</comment>
<protein>
    <submittedName>
        <fullName evidence="6">Cystathionine beta-lyase</fullName>
        <ecNumber evidence="6">4.4.1.8</ecNumber>
    </submittedName>
</protein>
<comment type="caution">
    <text evidence="6">The sequence shown here is derived from an EMBL/GenBank/DDBJ whole genome shotgun (WGS) entry which is preliminary data.</text>
</comment>
<dbReference type="EC" id="4.4.1.8" evidence="6"/>
<dbReference type="GO" id="GO:0004123">
    <property type="term" value="F:cystathionine gamma-lyase activity"/>
    <property type="evidence" value="ECO:0007669"/>
    <property type="project" value="TreeGrafter"/>
</dbReference>
<dbReference type="InterPro" id="IPR000277">
    <property type="entry name" value="Cys/Met-Metab_PyrdxlP-dep_enz"/>
</dbReference>
<keyword evidence="3 4" id="KW-0663">Pyridoxal phosphate</keyword>
<dbReference type="FunFam" id="3.90.1150.10:FF:000033">
    <property type="entry name" value="Cystathionine gamma-synthase"/>
    <property type="match status" value="1"/>
</dbReference>
<dbReference type="PROSITE" id="PS00868">
    <property type="entry name" value="CYS_MET_METAB_PP"/>
    <property type="match status" value="1"/>
</dbReference>
<proteinExistence type="inferred from homology"/>
<evidence type="ECO:0000313" key="6">
    <source>
        <dbReference type="EMBL" id="TWU42520.1"/>
    </source>
</evidence>
<evidence type="ECO:0000256" key="3">
    <source>
        <dbReference type="ARBA" id="ARBA00022898"/>
    </source>
</evidence>
<organism evidence="6 7">
    <name type="scientific">Novipirellula artificiosorum</name>
    <dbReference type="NCBI Taxonomy" id="2528016"/>
    <lineage>
        <taxon>Bacteria</taxon>
        <taxon>Pseudomonadati</taxon>
        <taxon>Planctomycetota</taxon>
        <taxon>Planctomycetia</taxon>
        <taxon>Pirellulales</taxon>
        <taxon>Pirellulaceae</taxon>
        <taxon>Novipirellula</taxon>
    </lineage>
</organism>
<dbReference type="GO" id="GO:0009086">
    <property type="term" value="P:methionine biosynthetic process"/>
    <property type="evidence" value="ECO:0007669"/>
    <property type="project" value="UniProtKB-ARBA"/>
</dbReference>
<dbReference type="GO" id="GO:0030170">
    <property type="term" value="F:pyridoxal phosphate binding"/>
    <property type="evidence" value="ECO:0007669"/>
    <property type="project" value="InterPro"/>
</dbReference>
<keyword evidence="7" id="KW-1185">Reference proteome</keyword>
<evidence type="ECO:0000256" key="1">
    <source>
        <dbReference type="ARBA" id="ARBA00001933"/>
    </source>
</evidence>
<keyword evidence="6" id="KW-0456">Lyase</keyword>
<dbReference type="FunFam" id="3.40.640.10:FF:000009">
    <property type="entry name" value="Cystathionine gamma-synthase homolog"/>
    <property type="match status" value="1"/>
</dbReference>
<evidence type="ECO:0000256" key="5">
    <source>
        <dbReference type="RuleBase" id="RU362118"/>
    </source>
</evidence>
<accession>A0A5C6E0Y5</accession>
<dbReference type="InterPro" id="IPR015422">
    <property type="entry name" value="PyrdxlP-dep_Trfase_small"/>
</dbReference>
<dbReference type="InterPro" id="IPR015421">
    <property type="entry name" value="PyrdxlP-dep_Trfase_major"/>
</dbReference>
<dbReference type="EMBL" id="SJPV01000001">
    <property type="protein sequence ID" value="TWU42520.1"/>
    <property type="molecule type" value="Genomic_DNA"/>
</dbReference>
<dbReference type="Gene3D" id="3.40.640.10">
    <property type="entry name" value="Type I PLP-dependent aspartate aminotransferase-like (Major domain)"/>
    <property type="match status" value="1"/>
</dbReference>
<gene>
    <name evidence="6" type="primary">metC_1</name>
    <name evidence="6" type="ORF">Poly41_08170</name>
</gene>
<dbReference type="InterPro" id="IPR054542">
    <property type="entry name" value="Cys_met_metab_PP"/>
</dbReference>
<dbReference type="Proteomes" id="UP000319143">
    <property type="component" value="Unassembled WGS sequence"/>
</dbReference>
<dbReference type="GO" id="GO:0003962">
    <property type="term" value="F:cystathionine gamma-synthase activity"/>
    <property type="evidence" value="ECO:0007669"/>
    <property type="project" value="TreeGrafter"/>
</dbReference>
<dbReference type="GO" id="GO:0005737">
    <property type="term" value="C:cytoplasm"/>
    <property type="evidence" value="ECO:0007669"/>
    <property type="project" value="TreeGrafter"/>
</dbReference>
<feature type="modified residue" description="N6-(pyridoxal phosphate)lysine" evidence="4">
    <location>
        <position position="202"/>
    </location>
</feature>
<dbReference type="GO" id="GO:0019346">
    <property type="term" value="P:transsulfuration"/>
    <property type="evidence" value="ECO:0007669"/>
    <property type="project" value="InterPro"/>
</dbReference>
<dbReference type="AlphaFoldDB" id="A0A5C6E0Y5"/>
<dbReference type="Gene3D" id="3.90.1150.10">
    <property type="entry name" value="Aspartate Aminotransferase, domain 1"/>
    <property type="match status" value="1"/>
</dbReference>
<name>A0A5C6E0Y5_9BACT</name>